<organism evidence="2 3">
    <name type="scientific">Plastoroseomonas arctica</name>
    <dbReference type="NCBI Taxonomy" id="1509237"/>
    <lineage>
        <taxon>Bacteria</taxon>
        <taxon>Pseudomonadati</taxon>
        <taxon>Pseudomonadota</taxon>
        <taxon>Alphaproteobacteria</taxon>
        <taxon>Acetobacterales</taxon>
        <taxon>Acetobacteraceae</taxon>
        <taxon>Plastoroseomonas</taxon>
    </lineage>
</organism>
<protein>
    <submittedName>
        <fullName evidence="2">Uncharacterized protein</fullName>
    </submittedName>
</protein>
<feature type="non-terminal residue" evidence="2">
    <location>
        <position position="94"/>
    </location>
</feature>
<dbReference type="AlphaFoldDB" id="A0AAF1KPG9"/>
<reference evidence="2" key="1">
    <citation type="submission" date="2020-01" db="EMBL/GenBank/DDBJ databases">
        <authorList>
            <person name="Rat A."/>
        </authorList>
    </citation>
    <scope>NUCLEOTIDE SEQUENCE</scope>
    <source>
        <strain evidence="2">LMG 28251</strain>
    </source>
</reference>
<evidence type="ECO:0000313" key="3">
    <source>
        <dbReference type="Proteomes" id="UP001196068"/>
    </source>
</evidence>
<dbReference type="Proteomes" id="UP001196068">
    <property type="component" value="Unassembled WGS sequence"/>
</dbReference>
<feature type="region of interest" description="Disordered" evidence="1">
    <location>
        <begin position="47"/>
        <end position="94"/>
    </location>
</feature>
<evidence type="ECO:0000256" key="1">
    <source>
        <dbReference type="SAM" id="MobiDB-lite"/>
    </source>
</evidence>
<proteinExistence type="predicted"/>
<comment type="caution">
    <text evidence="2">The sequence shown here is derived from an EMBL/GenBank/DDBJ whole genome shotgun (WGS) entry which is preliminary data.</text>
</comment>
<reference evidence="2" key="2">
    <citation type="journal article" date="2021" name="Syst. Appl. Microbiol.">
        <title>Roseomonas hellenica sp. nov., isolated from roots of wild-growing Alkanna tinctoria.</title>
        <authorList>
            <person name="Rat A."/>
            <person name="Naranjo H.D."/>
            <person name="Lebbe L."/>
            <person name="Cnockaert M."/>
            <person name="Krigas N."/>
            <person name="Grigoriadou K."/>
            <person name="Maloupa E."/>
            <person name="Willems A."/>
        </authorList>
    </citation>
    <scope>NUCLEOTIDE SEQUENCE</scope>
    <source>
        <strain evidence="2">LMG 28251</strain>
    </source>
</reference>
<accession>A0AAF1KPG9</accession>
<feature type="compositionally biased region" description="Low complexity" evidence="1">
    <location>
        <begin position="49"/>
        <end position="63"/>
    </location>
</feature>
<feature type="compositionally biased region" description="Pro residues" evidence="1">
    <location>
        <begin position="64"/>
        <end position="94"/>
    </location>
</feature>
<evidence type="ECO:0000313" key="2">
    <source>
        <dbReference type="EMBL" id="MBR0657524.1"/>
    </source>
</evidence>
<name>A0AAF1KPG9_9PROT</name>
<gene>
    <name evidence="2" type="ORF">GXW79_20785</name>
</gene>
<dbReference type="EMBL" id="JAAEDH010000039">
    <property type="protein sequence ID" value="MBR0657524.1"/>
    <property type="molecule type" value="Genomic_DNA"/>
</dbReference>
<sequence length="94" mass="9309">MKRALIASVALHAGLAAAILLYRALPLAEPPQNEGVALVMLQVEDEAAEGTPAAPAGALEPPEAGAPPEAPPPAPELAEAPPPVEPPPPAPAVP</sequence>
<keyword evidence="3" id="KW-1185">Reference proteome</keyword>